<organism evidence="1 2">
    <name type="scientific">Frigoribacterium faeni</name>
    <dbReference type="NCBI Taxonomy" id="145483"/>
    <lineage>
        <taxon>Bacteria</taxon>
        <taxon>Bacillati</taxon>
        <taxon>Actinomycetota</taxon>
        <taxon>Actinomycetes</taxon>
        <taxon>Micrococcales</taxon>
        <taxon>Microbacteriaceae</taxon>
        <taxon>Frigoribacterium</taxon>
    </lineage>
</organism>
<dbReference type="AlphaFoldDB" id="A0A7W3PIE1"/>
<comment type="caution">
    <text evidence="1">The sequence shown here is derived from an EMBL/GenBank/DDBJ whole genome shotgun (WGS) entry which is preliminary data.</text>
</comment>
<evidence type="ECO:0000313" key="1">
    <source>
        <dbReference type="EMBL" id="MBA8812652.1"/>
    </source>
</evidence>
<reference evidence="1 2" key="1">
    <citation type="submission" date="2020-07" db="EMBL/GenBank/DDBJ databases">
        <title>Sequencing the genomes of 1000 actinobacteria strains.</title>
        <authorList>
            <person name="Klenk H.-P."/>
        </authorList>
    </citation>
    <scope>NUCLEOTIDE SEQUENCE [LARGE SCALE GENOMIC DNA]</scope>
    <source>
        <strain evidence="1 2">DSM 10309</strain>
    </source>
</reference>
<protein>
    <submittedName>
        <fullName evidence="1">Uncharacterized protein</fullName>
    </submittedName>
</protein>
<proteinExistence type="predicted"/>
<gene>
    <name evidence="1" type="ORF">FB463_000876</name>
</gene>
<dbReference type="EMBL" id="JACGWW010000001">
    <property type="protein sequence ID" value="MBA8812652.1"/>
    <property type="molecule type" value="Genomic_DNA"/>
</dbReference>
<evidence type="ECO:0000313" key="2">
    <source>
        <dbReference type="Proteomes" id="UP000522688"/>
    </source>
</evidence>
<sequence length="47" mass="5222">MSSLGTGDRGLDDKTQELLNKQAEILAMSYPHAAVQDIRRDMKESNS</sequence>
<name>A0A7W3PIE1_9MICO</name>
<accession>A0A7W3PIE1</accession>
<dbReference type="Proteomes" id="UP000522688">
    <property type="component" value="Unassembled WGS sequence"/>
</dbReference>